<organism evidence="2 3">
    <name type="scientific">Lonchura striata</name>
    <name type="common">white-rumped munia</name>
    <dbReference type="NCBI Taxonomy" id="40157"/>
    <lineage>
        <taxon>Eukaryota</taxon>
        <taxon>Metazoa</taxon>
        <taxon>Chordata</taxon>
        <taxon>Craniata</taxon>
        <taxon>Vertebrata</taxon>
        <taxon>Euteleostomi</taxon>
        <taxon>Archelosauria</taxon>
        <taxon>Archosauria</taxon>
        <taxon>Dinosauria</taxon>
        <taxon>Saurischia</taxon>
        <taxon>Theropoda</taxon>
        <taxon>Coelurosauria</taxon>
        <taxon>Aves</taxon>
        <taxon>Neognathae</taxon>
        <taxon>Neoaves</taxon>
        <taxon>Telluraves</taxon>
        <taxon>Australaves</taxon>
        <taxon>Passeriformes</taxon>
        <taxon>Passeroidea</taxon>
        <taxon>Estrildidae</taxon>
        <taxon>Estrildinae</taxon>
        <taxon>Lonchura</taxon>
    </lineage>
</organism>
<reference evidence="2 3" key="1">
    <citation type="submission" date="2017-05" db="EMBL/GenBank/DDBJ databases">
        <title>Genome of assembly of the Bengalese finch, Lonchura striata domestica.</title>
        <authorList>
            <person name="Colquitt B.M."/>
            <person name="Brainard M.S."/>
        </authorList>
    </citation>
    <scope>NUCLEOTIDE SEQUENCE [LARGE SCALE GENOMIC DNA]</scope>
    <source>
        <strain evidence="2">White83orange57</strain>
    </source>
</reference>
<evidence type="ECO:0000256" key="1">
    <source>
        <dbReference type="SAM" id="MobiDB-lite"/>
    </source>
</evidence>
<evidence type="ECO:0000313" key="2">
    <source>
        <dbReference type="EMBL" id="OWK49870.1"/>
    </source>
</evidence>
<feature type="region of interest" description="Disordered" evidence="1">
    <location>
        <begin position="1"/>
        <end position="23"/>
    </location>
</feature>
<accession>A0A218U8M8</accession>
<feature type="region of interest" description="Disordered" evidence="1">
    <location>
        <begin position="39"/>
        <end position="96"/>
    </location>
</feature>
<keyword evidence="3" id="KW-1185">Reference proteome</keyword>
<sequence>MAAGMGKGAEPMREGAGLGMANHCSPDLHIQIFSFHVWPQKDPGTRGRGMTQGSRTTRTTTPSSCRGWARTSPSSRWPITSNRSGLSRPTRRPASP</sequence>
<name>A0A218U8M8_9PASE</name>
<feature type="compositionally biased region" description="Low complexity" evidence="1">
    <location>
        <begin position="48"/>
        <end position="67"/>
    </location>
</feature>
<feature type="compositionally biased region" description="Polar residues" evidence="1">
    <location>
        <begin position="71"/>
        <end position="87"/>
    </location>
</feature>
<protein>
    <submittedName>
        <fullName evidence="2">Uncharacterized protein</fullName>
    </submittedName>
</protein>
<dbReference type="Proteomes" id="UP000197619">
    <property type="component" value="Unassembled WGS sequence"/>
</dbReference>
<proteinExistence type="predicted"/>
<evidence type="ECO:0000313" key="3">
    <source>
        <dbReference type="Proteomes" id="UP000197619"/>
    </source>
</evidence>
<dbReference type="AlphaFoldDB" id="A0A218U8M8"/>
<dbReference type="EMBL" id="MUZQ01000678">
    <property type="protein sequence ID" value="OWK49870.1"/>
    <property type="molecule type" value="Genomic_DNA"/>
</dbReference>
<gene>
    <name evidence="2" type="ORF">RLOC_00010215</name>
</gene>
<comment type="caution">
    <text evidence="2">The sequence shown here is derived from an EMBL/GenBank/DDBJ whole genome shotgun (WGS) entry which is preliminary data.</text>
</comment>